<name>A0ABQ8XQ72_9EUKA</name>
<dbReference type="Pfam" id="PF05131">
    <property type="entry name" value="Pep3_Vps18"/>
    <property type="match status" value="1"/>
</dbReference>
<comment type="caution">
    <text evidence="10">The sequence shown here is derived from an EMBL/GenBank/DDBJ whole genome shotgun (WGS) entry which is preliminary data.</text>
</comment>
<proteinExistence type="inferred from homology"/>
<dbReference type="InterPro" id="IPR058919">
    <property type="entry name" value="Pep3/Vps18_RING_C"/>
</dbReference>
<dbReference type="PANTHER" id="PTHR23323">
    <property type="entry name" value="VACUOLAR PROTEIN SORTING-ASSOCIATED PROTEIN"/>
    <property type="match status" value="1"/>
</dbReference>
<feature type="domain" description="Pep3/Vps18 RING C-terminal" evidence="9">
    <location>
        <begin position="848"/>
        <end position="947"/>
    </location>
</feature>
<feature type="domain" description="Pep3/Vps18 beta-propeller" evidence="8">
    <location>
        <begin position="48"/>
        <end position="397"/>
    </location>
</feature>
<organism evidence="10 11">
    <name type="scientific">Anaeramoeba flamelloides</name>
    <dbReference type="NCBI Taxonomy" id="1746091"/>
    <lineage>
        <taxon>Eukaryota</taxon>
        <taxon>Metamonada</taxon>
        <taxon>Anaeramoebidae</taxon>
        <taxon>Anaeramoeba</taxon>
    </lineage>
</organism>
<comment type="subcellular location">
    <subcellularLocation>
        <location evidence="6">Endomembrane system</location>
        <topology evidence="6">Peripheral membrane protein</topology>
        <orientation evidence="6">Cytoplasmic side</orientation>
    </subcellularLocation>
</comment>
<evidence type="ECO:0000256" key="1">
    <source>
        <dbReference type="ARBA" id="ARBA00010454"/>
    </source>
</evidence>
<dbReference type="InterPro" id="IPR036322">
    <property type="entry name" value="WD40_repeat_dom_sf"/>
</dbReference>
<evidence type="ECO:0000256" key="4">
    <source>
        <dbReference type="ARBA" id="ARBA00022833"/>
    </source>
</evidence>
<dbReference type="PANTHER" id="PTHR23323:SF26">
    <property type="entry name" value="VACUOLAR PROTEIN SORTING-ASSOCIATED PROTEIN 18 HOMOLOG"/>
    <property type="match status" value="1"/>
</dbReference>
<evidence type="ECO:0000256" key="5">
    <source>
        <dbReference type="ARBA" id="ARBA00023136"/>
    </source>
</evidence>
<dbReference type="PROSITE" id="PS50236">
    <property type="entry name" value="CHCR"/>
    <property type="match status" value="1"/>
</dbReference>
<keyword evidence="4" id="KW-0862">Zinc</keyword>
<evidence type="ECO:0000256" key="3">
    <source>
        <dbReference type="ARBA" id="ARBA00022771"/>
    </source>
</evidence>
<evidence type="ECO:0000256" key="6">
    <source>
        <dbReference type="ARBA" id="ARBA00029433"/>
    </source>
</evidence>
<keyword evidence="11" id="KW-1185">Reference proteome</keyword>
<evidence type="ECO:0000259" key="9">
    <source>
        <dbReference type="Pfam" id="PF26148"/>
    </source>
</evidence>
<dbReference type="SUPFAM" id="SSF50978">
    <property type="entry name" value="WD40 repeat-like"/>
    <property type="match status" value="1"/>
</dbReference>
<sequence>MHSLIDDFYSETTKVSEISNVEQVGFNDQNEDESDSNKEEEIEKFNKPVFLLQQVSYSSPSKLRHVFASNDCLVLALQNNKILRIVLSDTDNLEDIIWTNENQPCIYKLFLSPNGRLMIISSLTRECYIHKYMKKSKNQLMKIEKLQDEYITSVCWEIKNQKTQRESALIGTNTGKIYFLDLKKNKKVSIKELYQIPNSTPIHGIYFHPVDLKKTTWILLVTTNNTIFQFFGVSTIQNIFENYFNTPPRFVEFPGNSRASELHIRNRENFNSTFCFLNESGIFNGDLITNVKNLKIGNQVITNEKLFYFPTVNSELFDITSYGTIDETIVPAISMVKTDYHFLLAWEEKILAISSLTNQIIFQKNIDLEKHGKIKGFAHDKITDKIWLYTEKSIFTISCIKEDRDVWKMYLKKGDFQNALYYCQNDNKQREEVHQTYAKHLFNKKLYNEAATILAKTDLPLEDVTLKLLQLESEEPLKIYLLNKIDNIPEKNKNELTLISMWLLELYVSELHTLEKIDKLKYKQAKNRFKNFVLDRKNDLNSKTTFSILLSYNRFSEMVYYASIIDNYEQILSYYIRQGNVTQALEVLRKQKDLELIYRFSPILIVVDPFQTIKTWKLIATIDPVRLLPSLMRYQITKNPKGIKTNLAIQYLEYCIFVKGNKDSNLHNYLITQYVENDEDKKLLEFLNPINKIIFYNPKYALRVCMMQKKIEPSVYLYSEMGLFEQAIKLALTIDIELARIQAEKSTNPQQKKKLWLIIAQHIATKKKDLIGAIHFLQQIEDIELDSFLPLFPNFDCIDEFKNDITTSLSSFQKKINKLKKAMESDNTSSEIMRDELNTLRKRFVLVQSDQKCLICGKPLKNSNYYIFTCKHAFHTICLENEMCANLLPKFKIKRIIALKKLKKEIQEKIENRSVNPNQLLLLQNQLSSYQIELESLIASDCILCGRLVSVLVEKPLIESNNTNKLDSWKL</sequence>
<accession>A0ABQ8XQ72</accession>
<reference evidence="10" key="1">
    <citation type="submission" date="2022-08" db="EMBL/GenBank/DDBJ databases">
        <title>Novel sulfate-reducing endosymbionts in the free-living metamonad Anaeramoeba.</title>
        <authorList>
            <person name="Jerlstrom-Hultqvist J."/>
            <person name="Cepicka I."/>
            <person name="Gallot-Lavallee L."/>
            <person name="Salas-Leiva D."/>
            <person name="Curtis B.A."/>
            <person name="Zahonova K."/>
            <person name="Pipaliya S."/>
            <person name="Dacks J."/>
            <person name="Roger A.J."/>
        </authorList>
    </citation>
    <scope>NUCLEOTIDE SEQUENCE</scope>
    <source>
        <strain evidence="10">Schooner1</strain>
    </source>
</reference>
<feature type="repeat" description="CHCR" evidence="7">
    <location>
        <begin position="618"/>
        <end position="772"/>
    </location>
</feature>
<comment type="similarity">
    <text evidence="1">Belongs to the VPS18 family.</text>
</comment>
<evidence type="ECO:0000256" key="2">
    <source>
        <dbReference type="ARBA" id="ARBA00022723"/>
    </source>
</evidence>
<keyword evidence="5" id="KW-0472">Membrane</keyword>
<evidence type="ECO:0000259" key="8">
    <source>
        <dbReference type="Pfam" id="PF05131"/>
    </source>
</evidence>
<keyword evidence="3" id="KW-0863">Zinc-finger</keyword>
<dbReference type="InterPro" id="IPR000547">
    <property type="entry name" value="Clathrin_H-chain/VPS_repeat"/>
</dbReference>
<dbReference type="Pfam" id="PF26148">
    <property type="entry name" value="VPS18_RING_C"/>
    <property type="match status" value="1"/>
</dbReference>
<evidence type="ECO:0000313" key="11">
    <source>
        <dbReference type="Proteomes" id="UP001150062"/>
    </source>
</evidence>
<evidence type="ECO:0000313" key="10">
    <source>
        <dbReference type="EMBL" id="KAJ6234756.1"/>
    </source>
</evidence>
<keyword evidence="2" id="KW-0479">Metal-binding</keyword>
<dbReference type="InterPro" id="IPR007810">
    <property type="entry name" value="Pep3/Vps18_beta-prop"/>
</dbReference>
<evidence type="ECO:0000256" key="7">
    <source>
        <dbReference type="PROSITE-ProRule" id="PRU01006"/>
    </source>
</evidence>
<dbReference type="SUPFAM" id="SSF57850">
    <property type="entry name" value="RING/U-box"/>
    <property type="match status" value="1"/>
</dbReference>
<gene>
    <name evidence="10" type="ORF">M0813_29349</name>
</gene>
<dbReference type="Proteomes" id="UP001150062">
    <property type="component" value="Unassembled WGS sequence"/>
</dbReference>
<protein>
    <submittedName>
        <fullName evidence="10">Vacuolar protein sorting-associated protein</fullName>
    </submittedName>
</protein>
<dbReference type="EMBL" id="JAOAOG010000269">
    <property type="protein sequence ID" value="KAJ6234756.1"/>
    <property type="molecule type" value="Genomic_DNA"/>
</dbReference>